<keyword evidence="2" id="KW-1003">Cell membrane</keyword>
<accession>A0AAU1LTR2</accession>
<sequence>MTGVVVAGLLAGYGLAIPVGAVAVLMVNMTAATSLRTGAAAALGAATADAGYAVAAVLGGSALVVVVRPAMGPLRWAAFAILAFMAARILAGALGRGRRGPRASATRGASATASSGAPGAPGAPARRRITPLRAYLTYLSLTALNPWPALYFVTLILGQQAQRPLSTAESLAYLSAITFASASWQLLLAGGGRLLGGALTSRRGRTVTAAVSSCLILGLGLRMAMG</sequence>
<evidence type="ECO:0000256" key="2">
    <source>
        <dbReference type="ARBA" id="ARBA00022475"/>
    </source>
</evidence>
<feature type="transmembrane region" description="Helical" evidence="7">
    <location>
        <begin position="135"/>
        <end position="158"/>
    </location>
</feature>
<dbReference type="PANTHER" id="PTHR30086:SF20">
    <property type="entry name" value="ARGININE EXPORTER PROTEIN ARGO-RELATED"/>
    <property type="match status" value="1"/>
</dbReference>
<comment type="subcellular location">
    <subcellularLocation>
        <location evidence="1">Cell membrane</location>
        <topology evidence="1">Multi-pass membrane protein</topology>
    </subcellularLocation>
</comment>
<keyword evidence="3 7" id="KW-0812">Transmembrane</keyword>
<gene>
    <name evidence="8" type="ORF">OG222_16595</name>
</gene>
<feature type="region of interest" description="Disordered" evidence="6">
    <location>
        <begin position="97"/>
        <end position="125"/>
    </location>
</feature>
<dbReference type="GO" id="GO:0015171">
    <property type="term" value="F:amino acid transmembrane transporter activity"/>
    <property type="evidence" value="ECO:0007669"/>
    <property type="project" value="TreeGrafter"/>
</dbReference>
<dbReference type="PANTHER" id="PTHR30086">
    <property type="entry name" value="ARGININE EXPORTER PROTEIN ARGO"/>
    <property type="match status" value="1"/>
</dbReference>
<protein>
    <submittedName>
        <fullName evidence="8">LysE family transporter</fullName>
    </submittedName>
</protein>
<feature type="transmembrane region" description="Helical" evidence="7">
    <location>
        <begin position="39"/>
        <end position="64"/>
    </location>
</feature>
<feature type="transmembrane region" description="Helical" evidence="7">
    <location>
        <begin position="170"/>
        <end position="195"/>
    </location>
</feature>
<evidence type="ECO:0000256" key="3">
    <source>
        <dbReference type="ARBA" id="ARBA00022692"/>
    </source>
</evidence>
<organism evidence="8">
    <name type="scientific">Streptomyces sp. NBC_00148</name>
    <dbReference type="NCBI Taxonomy" id="2903626"/>
    <lineage>
        <taxon>Bacteria</taxon>
        <taxon>Bacillati</taxon>
        <taxon>Actinomycetota</taxon>
        <taxon>Actinomycetes</taxon>
        <taxon>Kitasatosporales</taxon>
        <taxon>Streptomycetaceae</taxon>
        <taxon>Streptomyces</taxon>
    </lineage>
</organism>
<proteinExistence type="predicted"/>
<feature type="compositionally biased region" description="Low complexity" evidence="6">
    <location>
        <begin position="102"/>
        <end position="124"/>
    </location>
</feature>
<feature type="transmembrane region" description="Helical" evidence="7">
    <location>
        <begin position="76"/>
        <end position="94"/>
    </location>
</feature>
<dbReference type="AlphaFoldDB" id="A0AAU1LTR2"/>
<evidence type="ECO:0000256" key="5">
    <source>
        <dbReference type="ARBA" id="ARBA00023136"/>
    </source>
</evidence>
<evidence type="ECO:0000256" key="6">
    <source>
        <dbReference type="SAM" id="MobiDB-lite"/>
    </source>
</evidence>
<feature type="transmembrane region" description="Helical" evidence="7">
    <location>
        <begin position="6"/>
        <end position="27"/>
    </location>
</feature>
<evidence type="ECO:0000256" key="1">
    <source>
        <dbReference type="ARBA" id="ARBA00004651"/>
    </source>
</evidence>
<reference evidence="8" key="1">
    <citation type="submission" date="2022-10" db="EMBL/GenBank/DDBJ databases">
        <title>The complete genomes of actinobacterial strains from the NBC collection.</title>
        <authorList>
            <person name="Joergensen T.S."/>
            <person name="Alvarez Arevalo M."/>
            <person name="Sterndorff E.B."/>
            <person name="Faurdal D."/>
            <person name="Vuksanovic O."/>
            <person name="Mourched A.-S."/>
            <person name="Charusanti P."/>
            <person name="Shaw S."/>
            <person name="Blin K."/>
            <person name="Weber T."/>
        </authorList>
    </citation>
    <scope>NUCLEOTIDE SEQUENCE</scope>
    <source>
        <strain evidence="8">NBC_00148</strain>
    </source>
</reference>
<keyword evidence="5 7" id="KW-0472">Membrane</keyword>
<evidence type="ECO:0000256" key="7">
    <source>
        <dbReference type="SAM" id="Phobius"/>
    </source>
</evidence>
<dbReference type="InterPro" id="IPR001123">
    <property type="entry name" value="LeuE-type"/>
</dbReference>
<name>A0AAU1LTR2_9ACTN</name>
<dbReference type="GO" id="GO:0005886">
    <property type="term" value="C:plasma membrane"/>
    <property type="evidence" value="ECO:0007669"/>
    <property type="project" value="UniProtKB-SubCell"/>
</dbReference>
<dbReference type="EMBL" id="CP108169">
    <property type="protein sequence ID" value="WTQ74619.1"/>
    <property type="molecule type" value="Genomic_DNA"/>
</dbReference>
<evidence type="ECO:0000256" key="4">
    <source>
        <dbReference type="ARBA" id="ARBA00022989"/>
    </source>
</evidence>
<dbReference type="Pfam" id="PF01810">
    <property type="entry name" value="LysE"/>
    <property type="match status" value="1"/>
</dbReference>
<evidence type="ECO:0000313" key="8">
    <source>
        <dbReference type="EMBL" id="WTQ74619.1"/>
    </source>
</evidence>
<feature type="transmembrane region" description="Helical" evidence="7">
    <location>
        <begin position="207"/>
        <end position="225"/>
    </location>
</feature>
<keyword evidence="4 7" id="KW-1133">Transmembrane helix</keyword>